<dbReference type="PROSITE" id="PS00082">
    <property type="entry name" value="EXTRADIOL_DIOXYGENAS"/>
    <property type="match status" value="1"/>
</dbReference>
<dbReference type="EMBL" id="JAHSPR010000008">
    <property type="protein sequence ID" value="MBV4397738.1"/>
    <property type="molecule type" value="Genomic_DNA"/>
</dbReference>
<dbReference type="InterPro" id="IPR004360">
    <property type="entry name" value="Glyas_Fos-R_dOase_dom"/>
</dbReference>
<sequence length="178" mass="20201">MPLNHFEPIQRLHHFAWRCKDGEQTRAFYEDILGLPLIHIIRADNVPSTGEHCPYVHLFFRLQDGSSIAFFDLGDDQTALPSPNTPAWVNHLALKVDSLAALERAKTKLEAAGIQVLGITDHGFVRSIYFFDPNGIRLELTVDMFPENLSEESIQLAHDKLASWTREKAQARLSILKQ</sequence>
<organism evidence="5 6">
    <name type="scientific">Advenella alkanexedens</name>
    <dbReference type="NCBI Taxonomy" id="1481665"/>
    <lineage>
        <taxon>Bacteria</taxon>
        <taxon>Pseudomonadati</taxon>
        <taxon>Pseudomonadota</taxon>
        <taxon>Betaproteobacteria</taxon>
        <taxon>Burkholderiales</taxon>
        <taxon>Alcaligenaceae</taxon>
    </lineage>
</organism>
<comment type="cofactor">
    <cofactor evidence="3">
        <name>Fe(2+)</name>
        <dbReference type="ChEBI" id="CHEBI:29033"/>
    </cofactor>
</comment>
<evidence type="ECO:0000256" key="2">
    <source>
        <dbReference type="ARBA" id="ARBA00023004"/>
    </source>
</evidence>
<dbReference type="RefSeq" id="WP_217735302.1">
    <property type="nucleotide sequence ID" value="NZ_JAHSPR010000008.1"/>
</dbReference>
<evidence type="ECO:0000259" key="4">
    <source>
        <dbReference type="PROSITE" id="PS51819"/>
    </source>
</evidence>
<evidence type="ECO:0000256" key="3">
    <source>
        <dbReference type="RuleBase" id="RU000683"/>
    </source>
</evidence>
<reference evidence="5 6" key="1">
    <citation type="submission" date="2021-06" db="EMBL/GenBank/DDBJ databases">
        <authorList>
            <person name="Lu T."/>
            <person name="Wang Q."/>
            <person name="Han X."/>
        </authorList>
    </citation>
    <scope>NUCLEOTIDE SEQUENCE [LARGE SCALE GENOMIC DNA]</scope>
    <source>
        <strain evidence="5 6">LAM0050</strain>
    </source>
</reference>
<dbReference type="Pfam" id="PF00903">
    <property type="entry name" value="Glyoxalase"/>
    <property type="match status" value="1"/>
</dbReference>
<comment type="caution">
    <text evidence="5">The sequence shown here is derived from an EMBL/GenBank/DDBJ whole genome shotgun (WGS) entry which is preliminary data.</text>
</comment>
<comment type="similarity">
    <text evidence="3">Belongs to the extradiol ring-cleavage dioxygenase family.</text>
</comment>
<keyword evidence="3" id="KW-0058">Aromatic hydrocarbons catabolism</keyword>
<dbReference type="InterPro" id="IPR050383">
    <property type="entry name" value="GlyoxalaseI/FosfomycinResist"/>
</dbReference>
<keyword evidence="3" id="KW-0560">Oxidoreductase</keyword>
<feature type="domain" description="VOC" evidence="4">
    <location>
        <begin position="11"/>
        <end position="143"/>
    </location>
</feature>
<keyword evidence="2 3" id="KW-0408">Iron</keyword>
<dbReference type="PROSITE" id="PS51819">
    <property type="entry name" value="VOC"/>
    <property type="match status" value="1"/>
</dbReference>
<dbReference type="InterPro" id="IPR037523">
    <property type="entry name" value="VOC_core"/>
</dbReference>
<protein>
    <submittedName>
        <fullName evidence="5">VOC family protein</fullName>
    </submittedName>
</protein>
<evidence type="ECO:0000313" key="6">
    <source>
        <dbReference type="Proteomes" id="UP000722165"/>
    </source>
</evidence>
<dbReference type="InterPro" id="IPR000486">
    <property type="entry name" value="Xdiol_ring_cleave_dOase_1/2"/>
</dbReference>
<evidence type="ECO:0000313" key="5">
    <source>
        <dbReference type="EMBL" id="MBV4397738.1"/>
    </source>
</evidence>
<keyword evidence="3" id="KW-0223">Dioxygenase</keyword>
<proteinExistence type="inferred from homology"/>
<accession>A0ABS6NQ31</accession>
<dbReference type="PANTHER" id="PTHR21366">
    <property type="entry name" value="GLYOXALASE FAMILY PROTEIN"/>
    <property type="match status" value="1"/>
</dbReference>
<dbReference type="CDD" id="cd06587">
    <property type="entry name" value="VOC"/>
    <property type="match status" value="1"/>
</dbReference>
<name>A0ABS6NQ31_9BURK</name>
<dbReference type="PANTHER" id="PTHR21366:SF30">
    <property type="entry name" value="BLL2330 PROTEIN"/>
    <property type="match status" value="1"/>
</dbReference>
<gene>
    <name evidence="5" type="ORF">KU392_10820</name>
</gene>
<keyword evidence="1" id="KW-0479">Metal-binding</keyword>
<dbReference type="Proteomes" id="UP000722165">
    <property type="component" value="Unassembled WGS sequence"/>
</dbReference>
<evidence type="ECO:0000256" key="1">
    <source>
        <dbReference type="ARBA" id="ARBA00022723"/>
    </source>
</evidence>
<keyword evidence="6" id="KW-1185">Reference proteome</keyword>